<evidence type="ECO:0008006" key="8">
    <source>
        <dbReference type="Google" id="ProtNLM"/>
    </source>
</evidence>
<feature type="compositionally biased region" description="Basic and acidic residues" evidence="5">
    <location>
        <begin position="546"/>
        <end position="595"/>
    </location>
</feature>
<feature type="region of interest" description="Disordered" evidence="5">
    <location>
        <begin position="929"/>
        <end position="950"/>
    </location>
</feature>
<evidence type="ECO:0000313" key="7">
    <source>
        <dbReference type="Proteomes" id="UP001605036"/>
    </source>
</evidence>
<evidence type="ECO:0000256" key="1">
    <source>
        <dbReference type="ARBA" id="ARBA00004123"/>
    </source>
</evidence>
<accession>A0ABD1XLS7</accession>
<comment type="similarity">
    <text evidence="2">Belongs to the SNU66/SART1 family.</text>
</comment>
<dbReference type="InterPro" id="IPR005011">
    <property type="entry name" value="SNU66/SART1"/>
</dbReference>
<feature type="compositionally biased region" description="Basic and acidic residues" evidence="5">
    <location>
        <begin position="311"/>
        <end position="342"/>
    </location>
</feature>
<name>A0ABD1XLS7_9MARC</name>
<gene>
    <name evidence="6" type="ORF">R1flu_028479</name>
</gene>
<comment type="subcellular location">
    <subcellularLocation>
        <location evidence="1">Nucleus</location>
    </subcellularLocation>
</comment>
<comment type="caution">
    <text evidence="6">The sequence shown here is derived from an EMBL/GenBank/DDBJ whole genome shotgun (WGS) entry which is preliminary data.</text>
</comment>
<evidence type="ECO:0000256" key="2">
    <source>
        <dbReference type="ARBA" id="ARBA00006076"/>
    </source>
</evidence>
<feature type="region of interest" description="Disordered" evidence="5">
    <location>
        <begin position="1"/>
        <end position="375"/>
    </location>
</feature>
<feature type="compositionally biased region" description="Acidic residues" evidence="5">
    <location>
        <begin position="352"/>
        <end position="362"/>
    </location>
</feature>
<keyword evidence="3" id="KW-0539">Nucleus</keyword>
<feature type="region of interest" description="Disordered" evidence="5">
    <location>
        <begin position="691"/>
        <end position="738"/>
    </location>
</feature>
<feature type="compositionally biased region" description="Basic and acidic residues" evidence="5">
    <location>
        <begin position="1"/>
        <end position="275"/>
    </location>
</feature>
<dbReference type="PANTHER" id="PTHR14152">
    <property type="entry name" value="SQUAMOUS CELL CARCINOMA ANTIGEN RECOGNISED BY CYTOTOXIC T LYMPHOCYTES"/>
    <property type="match status" value="1"/>
</dbReference>
<dbReference type="Pfam" id="PF03343">
    <property type="entry name" value="SART-1"/>
    <property type="match status" value="2"/>
</dbReference>
<evidence type="ECO:0000256" key="5">
    <source>
        <dbReference type="SAM" id="MobiDB-lite"/>
    </source>
</evidence>
<organism evidence="6 7">
    <name type="scientific">Riccia fluitans</name>
    <dbReference type="NCBI Taxonomy" id="41844"/>
    <lineage>
        <taxon>Eukaryota</taxon>
        <taxon>Viridiplantae</taxon>
        <taxon>Streptophyta</taxon>
        <taxon>Embryophyta</taxon>
        <taxon>Marchantiophyta</taxon>
        <taxon>Marchantiopsida</taxon>
        <taxon>Marchantiidae</taxon>
        <taxon>Marchantiales</taxon>
        <taxon>Ricciaceae</taxon>
        <taxon>Riccia</taxon>
    </lineage>
</organism>
<feature type="region of interest" description="Disordered" evidence="5">
    <location>
        <begin position="542"/>
        <end position="595"/>
    </location>
</feature>
<dbReference type="EMBL" id="JBHFFA010000008">
    <property type="protein sequence ID" value="KAL2609906.1"/>
    <property type="molecule type" value="Genomic_DNA"/>
</dbReference>
<evidence type="ECO:0000313" key="6">
    <source>
        <dbReference type="EMBL" id="KAL2609906.1"/>
    </source>
</evidence>
<proteinExistence type="inferred from homology"/>
<protein>
    <recommendedName>
        <fullName evidence="8">SART-1 family protein DOT2</fullName>
    </recommendedName>
</protein>
<evidence type="ECO:0000256" key="4">
    <source>
        <dbReference type="SAM" id="Coils"/>
    </source>
</evidence>
<dbReference type="AlphaFoldDB" id="A0ABD1XLS7"/>
<sequence>MKEKDENEKDREKEREREKGREKDREKDREKNRDKEREKLKAKDKDRDLDKKKDRAKEPEKEGRIREHDRDRGKEQEREKERVKDSDRERDKERDKSGDKEREKKKEKDRSKKERDREKEKAGDQERIGDREKEREKHGEREKEREKVAERDKEKERENAGDREKEREKAGEREKERDRERDKEREREKEKDREREEKERQKSRLKEKERGREHERERDVRDRDREHDRDREGRDREREHDREKGRDREERDRDRIKEREFEADARDRKRDDLPSKESASSQTSAAALEERITKMREERLKANGEQKASAKKSDADDDIKSWVKKSRALEQQKRREEMEKAARMAKILSEQDVGDEGDESDDDTRNSGYGGKDLAGLKIRHGLDKVMEGGAVVLTLKDSSVLEGDDVNEAMDELENIEMAQQIAREDAYKAAKKKTGVYEDKFNNDINAAPRTILPQYDDIVKEEGVVLDETGGINEESKRKLEEARRRLENVSAKESLVSSLSVAYSTQEDMLQFKKPKKKKKLRKKDKLDLDELEAEAVAAGLGKEDLGSRNSEGRREKKQMDEKAEAEARKHAYEVARKKGEDASRLLREESTAQGMEIDEVFGGEEDEDLYKSLEKARLAALKKQKEAAGPQSIASRVVALSQQSAESSRTPDTDENRLVFTDTGEFCRSLQLDDVIIRRAGAKDAFGEADEDEEAPPVEMEEAAPESTGGWTEVSEVDKTQPVTEEEEDSTPVEEPIKEVAVGKGLAGALNLLKERGTLKETVDWGGRNMDKKRSKLVGIVDESNNEVGQRDILLDRVDEFGRTMTPKEAFRKLSHKFHGKGPGKMKQEKRMKQWQEELRLKQMNSGDTPLMSMEKMREAQAKMHTPYIVISGHIKPGQTSDPRSGFATVEKEPIGSLTPMLGEKVGSLTPMLGDKKVEHFLGIKRKAEPGSMGPPPKLSKGDRH</sequence>
<keyword evidence="4" id="KW-0175">Coiled coil</keyword>
<feature type="coiled-coil region" evidence="4">
    <location>
        <begin position="469"/>
        <end position="496"/>
    </location>
</feature>
<evidence type="ECO:0000256" key="3">
    <source>
        <dbReference type="ARBA" id="ARBA00023242"/>
    </source>
</evidence>
<dbReference type="Proteomes" id="UP001605036">
    <property type="component" value="Unassembled WGS sequence"/>
</dbReference>
<feature type="compositionally biased region" description="Acidic residues" evidence="5">
    <location>
        <begin position="692"/>
        <end position="709"/>
    </location>
</feature>
<dbReference type="PANTHER" id="PTHR14152:SF5">
    <property type="entry name" value="U4_U6.U5 TRI-SNRNP-ASSOCIATED PROTEIN 1"/>
    <property type="match status" value="1"/>
</dbReference>
<feature type="compositionally biased region" description="Basic and acidic residues" evidence="5">
    <location>
        <begin position="288"/>
        <end position="304"/>
    </location>
</feature>
<dbReference type="GO" id="GO:0005634">
    <property type="term" value="C:nucleus"/>
    <property type="evidence" value="ECO:0007669"/>
    <property type="project" value="UniProtKB-SubCell"/>
</dbReference>
<reference evidence="6 7" key="1">
    <citation type="submission" date="2024-09" db="EMBL/GenBank/DDBJ databases">
        <title>Chromosome-scale assembly of Riccia fluitans.</title>
        <authorList>
            <person name="Paukszto L."/>
            <person name="Sawicki J."/>
            <person name="Karawczyk K."/>
            <person name="Piernik-Szablinska J."/>
            <person name="Szczecinska M."/>
            <person name="Mazdziarz M."/>
        </authorList>
    </citation>
    <scope>NUCLEOTIDE SEQUENCE [LARGE SCALE GENOMIC DNA]</scope>
    <source>
        <strain evidence="6">Rf_01</strain>
        <tissue evidence="6">Aerial parts of the thallus</tissue>
    </source>
</reference>
<keyword evidence="7" id="KW-1185">Reference proteome</keyword>